<evidence type="ECO:0000313" key="2">
    <source>
        <dbReference type="EMBL" id="MDZ8119283.1"/>
    </source>
</evidence>
<keyword evidence="1" id="KW-1133">Transmembrane helix</keyword>
<proteinExistence type="predicted"/>
<protein>
    <recommendedName>
        <fullName evidence="4">General secretion pathway protein GspM</fullName>
    </recommendedName>
</protein>
<name>A0ABU5MYN8_9BACT</name>
<evidence type="ECO:0008006" key="4">
    <source>
        <dbReference type="Google" id="ProtNLM"/>
    </source>
</evidence>
<evidence type="ECO:0000313" key="3">
    <source>
        <dbReference type="Proteomes" id="UP001290861"/>
    </source>
</evidence>
<accession>A0ABU5MYN8</accession>
<feature type="transmembrane region" description="Helical" evidence="1">
    <location>
        <begin position="6"/>
        <end position="23"/>
    </location>
</feature>
<gene>
    <name evidence="2" type="ORF">P9H32_11675</name>
</gene>
<dbReference type="Proteomes" id="UP001290861">
    <property type="component" value="Unassembled WGS sequence"/>
</dbReference>
<dbReference type="EMBL" id="JARVCO010000010">
    <property type="protein sequence ID" value="MDZ8119283.1"/>
    <property type="molecule type" value="Genomic_DNA"/>
</dbReference>
<organism evidence="2 3">
    <name type="scientific">Pontiella agarivorans</name>
    <dbReference type="NCBI Taxonomy" id="3038953"/>
    <lineage>
        <taxon>Bacteria</taxon>
        <taxon>Pseudomonadati</taxon>
        <taxon>Kiritimatiellota</taxon>
        <taxon>Kiritimatiellia</taxon>
        <taxon>Kiritimatiellales</taxon>
        <taxon>Pontiellaceae</taxon>
        <taxon>Pontiella</taxon>
    </lineage>
</organism>
<sequence>MGWVIIPPLLIVGIGLTSFALKLQSEWQLERTRVLADLLPRVNYARKAAQELMVRFRESESGSIKTEDELISFLQNAAQAAGFTVDNLKVDRRSSETGANVPILSARVRGTGTLLSVQNFMGDVSSRQYLLSETSVELSQSGMTEGEDTCRAEITFELILFQTGKTGGGA</sequence>
<comment type="caution">
    <text evidence="2">The sequence shown here is derived from an EMBL/GenBank/DDBJ whole genome shotgun (WGS) entry which is preliminary data.</text>
</comment>
<reference evidence="2 3" key="1">
    <citation type="journal article" date="2024" name="Appl. Environ. Microbiol.">
        <title>Pontiella agarivorans sp. nov., a novel marine anaerobic bacterium capable of degrading macroalgal polysaccharides and fixing nitrogen.</title>
        <authorList>
            <person name="Liu N."/>
            <person name="Kivenson V."/>
            <person name="Peng X."/>
            <person name="Cui Z."/>
            <person name="Lankiewicz T.S."/>
            <person name="Gosselin K.M."/>
            <person name="English C.J."/>
            <person name="Blair E.M."/>
            <person name="O'Malley M.A."/>
            <person name="Valentine D.L."/>
        </authorList>
    </citation>
    <scope>NUCLEOTIDE SEQUENCE [LARGE SCALE GENOMIC DNA]</scope>
    <source>
        <strain evidence="2 3">NLcol2</strain>
    </source>
</reference>
<evidence type="ECO:0000256" key="1">
    <source>
        <dbReference type="SAM" id="Phobius"/>
    </source>
</evidence>
<keyword evidence="3" id="KW-1185">Reference proteome</keyword>
<keyword evidence="1" id="KW-0812">Transmembrane</keyword>
<dbReference type="RefSeq" id="WP_322609067.1">
    <property type="nucleotide sequence ID" value="NZ_JARVCO010000010.1"/>
</dbReference>
<keyword evidence="1" id="KW-0472">Membrane</keyword>